<feature type="transmembrane region" description="Helical" evidence="2">
    <location>
        <begin position="443"/>
        <end position="465"/>
    </location>
</feature>
<feature type="transmembrane region" description="Helical" evidence="2">
    <location>
        <begin position="471"/>
        <end position="490"/>
    </location>
</feature>
<protein>
    <recommendedName>
        <fullName evidence="5">Integral membrane protein</fullName>
    </recommendedName>
</protein>
<feature type="transmembrane region" description="Helical" evidence="2">
    <location>
        <begin position="227"/>
        <end position="248"/>
    </location>
</feature>
<name>A0ABV4SWZ1_9ACTN</name>
<feature type="region of interest" description="Disordered" evidence="1">
    <location>
        <begin position="750"/>
        <end position="835"/>
    </location>
</feature>
<feature type="transmembrane region" description="Helical" evidence="2">
    <location>
        <begin position="190"/>
        <end position="215"/>
    </location>
</feature>
<comment type="caution">
    <text evidence="3">The sequence shown here is derived from an EMBL/GenBank/DDBJ whole genome shotgun (WGS) entry which is preliminary data.</text>
</comment>
<evidence type="ECO:0000313" key="4">
    <source>
        <dbReference type="Proteomes" id="UP001571476"/>
    </source>
</evidence>
<feature type="compositionally biased region" description="Basic residues" evidence="1">
    <location>
        <begin position="817"/>
        <end position="835"/>
    </location>
</feature>
<evidence type="ECO:0008006" key="5">
    <source>
        <dbReference type="Google" id="ProtNLM"/>
    </source>
</evidence>
<keyword evidence="2" id="KW-0472">Membrane</keyword>
<proteinExistence type="predicted"/>
<feature type="transmembrane region" description="Helical" evidence="2">
    <location>
        <begin position="502"/>
        <end position="526"/>
    </location>
</feature>
<evidence type="ECO:0000313" key="3">
    <source>
        <dbReference type="EMBL" id="MFA3842119.1"/>
    </source>
</evidence>
<feature type="compositionally biased region" description="Low complexity" evidence="1">
    <location>
        <begin position="766"/>
        <end position="784"/>
    </location>
</feature>
<evidence type="ECO:0000256" key="2">
    <source>
        <dbReference type="SAM" id="Phobius"/>
    </source>
</evidence>
<feature type="transmembrane region" description="Helical" evidence="2">
    <location>
        <begin position="538"/>
        <end position="555"/>
    </location>
</feature>
<organism evidence="3 4">
    <name type="scientific">Streptomyces aureus</name>
    <dbReference type="NCBI Taxonomy" id="193461"/>
    <lineage>
        <taxon>Bacteria</taxon>
        <taxon>Bacillati</taxon>
        <taxon>Actinomycetota</taxon>
        <taxon>Actinomycetes</taxon>
        <taxon>Kitasatosporales</taxon>
        <taxon>Streptomycetaceae</taxon>
        <taxon>Streptomyces</taxon>
    </lineage>
</organism>
<feature type="compositionally biased region" description="Basic and acidic residues" evidence="1">
    <location>
        <begin position="111"/>
        <end position="125"/>
    </location>
</feature>
<dbReference type="Proteomes" id="UP001571476">
    <property type="component" value="Unassembled WGS sequence"/>
</dbReference>
<reference evidence="3 4" key="1">
    <citation type="submission" date="2024-08" db="EMBL/GenBank/DDBJ databases">
        <title>Genome sequence of Streptomyces aureus CACIA-1.46HGO.</title>
        <authorList>
            <person name="Evangelista-Martinez Z."/>
        </authorList>
    </citation>
    <scope>NUCLEOTIDE SEQUENCE [LARGE SCALE GENOMIC DNA]</scope>
    <source>
        <strain evidence="3 4">CACIA-1.46HGO</strain>
    </source>
</reference>
<dbReference type="RefSeq" id="WP_372566166.1">
    <property type="nucleotide sequence ID" value="NZ_JBGOSP010000033.1"/>
</dbReference>
<keyword evidence="2" id="KW-1133">Transmembrane helix</keyword>
<evidence type="ECO:0000256" key="1">
    <source>
        <dbReference type="SAM" id="MobiDB-lite"/>
    </source>
</evidence>
<feature type="compositionally biased region" description="Basic residues" evidence="1">
    <location>
        <begin position="750"/>
        <end position="764"/>
    </location>
</feature>
<keyword evidence="2" id="KW-0812">Transmembrane</keyword>
<feature type="compositionally biased region" description="Basic and acidic residues" evidence="1">
    <location>
        <begin position="80"/>
        <end position="100"/>
    </location>
</feature>
<gene>
    <name evidence="3" type="ORF">ACEG43_39015</name>
</gene>
<dbReference type="EMBL" id="JBGOSP010000033">
    <property type="protein sequence ID" value="MFA3842119.1"/>
    <property type="molecule type" value="Genomic_DNA"/>
</dbReference>
<keyword evidence="4" id="KW-1185">Reference proteome</keyword>
<feature type="transmembrane region" description="Helical" evidence="2">
    <location>
        <begin position="260"/>
        <end position="283"/>
    </location>
</feature>
<feature type="region of interest" description="Disordered" evidence="1">
    <location>
        <begin position="42"/>
        <end position="125"/>
    </location>
</feature>
<sequence length="835" mass="88164">MTMRRGCFGSIAGVRRHLAGGLLLVITALAVMMLLAPRVGAAPGDPAPTPSPSASFPKYEPGMEPTAPGLLPPESVDPTAPKEKDKSGGTTKDGKKEDTNRGGAGTSKKPSAKEKKAAAQEKLRREMRQRVKEYKAKHGDGGVLNAFEVTDTKGLPVSAYRIVSVTGGVTDFSGELQQLATQFLFEGTKWTVAFGCWLISWALSWALASLFLRPAMKLSDALYNQTIVQLGVPGLLMAYSGVVAFWNITFGRTSRGWGEIAASTLIGALAVSTFAAPPQLLLGQQDGAVGKARDLGIAIYAITTGHEDALSKAGQITEPKARELTRTVTDGIVEAFVIRPAFLLSYNQQLSDKCVDLYSDSRVQQAFFNEQVDKAKELIQKNPSGFGWVPNPVQGLPDALTDKATDYVANDLLGLNPNSDFEKACVKDAAAAKRTGWDKVGGALFIFIAAVLMTVLLLMTAFFYLSTQMRLVIEAVLARVALAAGIMPGPGRAWLWERATNIVRLLGLLVALVTGLAIAITLVTALLTAPFGDNAGALPARFVAVDVAVIACFKFRKRITQRSKAWAMNARTRLAGSPLGGSAPAAMNQDAGRKRSLAATLATTALMFGAIAATGGAAAGGAAGGGARSLMSLGGRGSTSLAGRLGARMAVRGTAAMAKGATKAVAGSAKAAYGAGKFGLKYTLGAPVYLPQAARAAHTAIKTAPGNLARSAAQLRSRLTQPVTRQLPAVRDFSQTYWNNIGGRWAGNKIRMHRGLPPRPHPRTPPRVINRPVAPAPAARRPAATPAPAPTRPRPPRRAARPVMQPAASPQQQALRQRLHRMSTARPAPARRRTP</sequence>
<accession>A0ABV4SWZ1</accession>
<feature type="transmembrane region" description="Helical" evidence="2">
    <location>
        <begin position="597"/>
        <end position="623"/>
    </location>
</feature>